<evidence type="ECO:0000256" key="1">
    <source>
        <dbReference type="ARBA" id="ARBA00022679"/>
    </source>
</evidence>
<dbReference type="PANTHER" id="PTHR30602">
    <property type="entry name" value="AMINO-ACID ACETYLTRANSFERASE"/>
    <property type="match status" value="1"/>
</dbReference>
<accession>A0A8T2BI20</accession>
<dbReference type="PANTHER" id="PTHR30602:SF12">
    <property type="entry name" value="AMINO-ACID ACETYLTRANSFERASE NAGS1, CHLOROPLASTIC-RELATED"/>
    <property type="match status" value="1"/>
</dbReference>
<protein>
    <submittedName>
        <fullName evidence="3">Uncharacterized protein</fullName>
    </submittedName>
</protein>
<dbReference type="InterPro" id="IPR010167">
    <property type="entry name" value="NH2A_AcTrfase"/>
</dbReference>
<name>A0A8T2BI20_9BRAS</name>
<gene>
    <name evidence="3" type="ORF">ISN45_Aa02g017820</name>
</gene>
<dbReference type="GO" id="GO:0004042">
    <property type="term" value="F:L-glutamate N-acetyltransferase activity"/>
    <property type="evidence" value="ECO:0007669"/>
    <property type="project" value="InterPro"/>
</dbReference>
<reference evidence="3 4" key="1">
    <citation type="submission" date="2020-12" db="EMBL/GenBank/DDBJ databases">
        <title>Concerted genomic and epigenomic changes stabilize Arabidopsis allopolyploids.</title>
        <authorList>
            <person name="Chen Z."/>
        </authorList>
    </citation>
    <scope>NUCLEOTIDE SEQUENCE [LARGE SCALE GENOMIC DNA]</scope>
    <source>
        <strain evidence="3">Allo738</strain>
        <tissue evidence="3">Leaf</tissue>
    </source>
</reference>
<evidence type="ECO:0000313" key="4">
    <source>
        <dbReference type="Proteomes" id="UP000694240"/>
    </source>
</evidence>
<keyword evidence="1" id="KW-0808">Transferase</keyword>
<dbReference type="EMBL" id="JAEFBK010000007">
    <property type="protein sequence ID" value="KAG7586485.1"/>
    <property type="molecule type" value="Genomic_DNA"/>
</dbReference>
<comment type="caution">
    <text evidence="3">The sequence shown here is derived from an EMBL/GenBank/DDBJ whole genome shotgun (WGS) entry which is preliminary data.</text>
</comment>
<keyword evidence="2" id="KW-0012">Acyltransferase</keyword>
<proteinExistence type="predicted"/>
<dbReference type="Proteomes" id="UP000694240">
    <property type="component" value="Chromosome 7"/>
</dbReference>
<keyword evidence="4" id="KW-1185">Reference proteome</keyword>
<dbReference type="GO" id="GO:0005737">
    <property type="term" value="C:cytoplasm"/>
    <property type="evidence" value="ECO:0007669"/>
    <property type="project" value="InterPro"/>
</dbReference>
<dbReference type="AlphaFoldDB" id="A0A8T2BI20"/>
<evidence type="ECO:0000313" key="3">
    <source>
        <dbReference type="EMBL" id="KAG7586485.1"/>
    </source>
</evidence>
<sequence length="103" mass="11166">MWVVTSLQAAKEARGAISVMIEATLSPGPSIYNIRRHGDSSCLQETGFRDDTGNFFAAKRRDVDGFDFGATSEVTKIDGFDNRNGLGLESKVLLLAARRDLAA</sequence>
<evidence type="ECO:0000256" key="2">
    <source>
        <dbReference type="ARBA" id="ARBA00023315"/>
    </source>
</evidence>
<organism evidence="3 4">
    <name type="scientific">Arabidopsis thaliana x Arabidopsis arenosa</name>
    <dbReference type="NCBI Taxonomy" id="1240361"/>
    <lineage>
        <taxon>Eukaryota</taxon>
        <taxon>Viridiplantae</taxon>
        <taxon>Streptophyta</taxon>
        <taxon>Embryophyta</taxon>
        <taxon>Tracheophyta</taxon>
        <taxon>Spermatophyta</taxon>
        <taxon>Magnoliopsida</taxon>
        <taxon>eudicotyledons</taxon>
        <taxon>Gunneridae</taxon>
        <taxon>Pentapetalae</taxon>
        <taxon>rosids</taxon>
        <taxon>malvids</taxon>
        <taxon>Brassicales</taxon>
        <taxon>Brassicaceae</taxon>
        <taxon>Camelineae</taxon>
        <taxon>Arabidopsis</taxon>
    </lineage>
</organism>
<dbReference type="GO" id="GO:0006526">
    <property type="term" value="P:L-arginine biosynthetic process"/>
    <property type="evidence" value="ECO:0007669"/>
    <property type="project" value="InterPro"/>
</dbReference>